<organism evidence="3 4">
    <name type="scientific">Phormidesmis priestleyi ULC007</name>
    <dbReference type="NCBI Taxonomy" id="1920490"/>
    <lineage>
        <taxon>Bacteria</taxon>
        <taxon>Bacillati</taxon>
        <taxon>Cyanobacteriota</taxon>
        <taxon>Cyanophyceae</taxon>
        <taxon>Leptolyngbyales</taxon>
        <taxon>Leptolyngbyaceae</taxon>
        <taxon>Phormidesmis</taxon>
    </lineage>
</organism>
<feature type="compositionally biased region" description="Low complexity" evidence="1">
    <location>
        <begin position="220"/>
        <end position="232"/>
    </location>
</feature>
<reference evidence="3 4" key="2">
    <citation type="submission" date="2018-03" db="EMBL/GenBank/DDBJ databases">
        <title>The ancient ancestry and fast evolution of plastids.</title>
        <authorList>
            <person name="Moore K.R."/>
            <person name="Magnabosco C."/>
            <person name="Momper L."/>
            <person name="Gold D.A."/>
            <person name="Bosak T."/>
            <person name="Fournier G.P."/>
        </authorList>
    </citation>
    <scope>NUCLEOTIDE SEQUENCE [LARGE SCALE GENOMIC DNA]</scope>
    <source>
        <strain evidence="3 4">ULC007</strain>
    </source>
</reference>
<dbReference type="PRINTS" id="PR01217">
    <property type="entry name" value="PRICHEXTENSN"/>
</dbReference>
<evidence type="ECO:0000256" key="2">
    <source>
        <dbReference type="SAM" id="Phobius"/>
    </source>
</evidence>
<evidence type="ECO:0000313" key="4">
    <source>
        <dbReference type="Proteomes" id="UP000238634"/>
    </source>
</evidence>
<feature type="region of interest" description="Disordered" evidence="1">
    <location>
        <begin position="372"/>
        <end position="399"/>
    </location>
</feature>
<keyword evidence="4" id="KW-1185">Reference proteome</keyword>
<comment type="caution">
    <text evidence="3">The sequence shown here is derived from an EMBL/GenBank/DDBJ whole genome shotgun (WGS) entry which is preliminary data.</text>
</comment>
<dbReference type="STRING" id="1920490.GCA_001895925_01317"/>
<dbReference type="AlphaFoldDB" id="A0A2T1DLZ0"/>
<feature type="compositionally biased region" description="Polar residues" evidence="1">
    <location>
        <begin position="174"/>
        <end position="199"/>
    </location>
</feature>
<accession>A0A2T1DLZ0</accession>
<feature type="compositionally biased region" description="Low complexity" evidence="1">
    <location>
        <begin position="317"/>
        <end position="329"/>
    </location>
</feature>
<sequence length="497" mass="53135">MDLTTKRLIGSVWHPRHLTRPPLKQRRASLVAQDDRDRLRSLQTMTEFHQKKEQGRSVDPPVNSVQETLGGNAENNIRKAIPPAKESSPANAEMNAEAVSSQVEEVPYERLQQGPITYFRYYFEGAEQPTYLDSPSTELPTNKRNLLPLYLAGGGVLGATLISGFVIAGLANNSKAPEQKGTSGSKVKQTPTPKLSQPQVAYPEVVPPSRSTPTKPPQTPKKAPTKKLPLPTVRSSSDPQLQQALMVPKPLPVPALPIVSVPIAQAFSKPLPAPAIQPPTPPAIAPASEVSTALPSVKPALPVLVADSSPRPPDVSPSPAAQKPAPSQPTIADARCLSSAAAPGESLLAQNQQPIAAQSAMLVSPPESVGMLSANRQSQAEKPAVNSGTAISTTTAEGGAIQDAEKDLQELLELPQRFPTSAGIAVMPLPCQLAQTATTKQRVADFNVIRLSPQDYQNRWKLSSKNPQALIPIYGFVDYKQQSVVLLSARPEQTSKL</sequence>
<feature type="region of interest" description="Disordered" evidence="1">
    <location>
        <begin position="304"/>
        <end position="330"/>
    </location>
</feature>
<feature type="region of interest" description="Disordered" evidence="1">
    <location>
        <begin position="174"/>
        <end position="240"/>
    </location>
</feature>
<keyword evidence="2" id="KW-1133">Transmembrane helix</keyword>
<keyword evidence="2" id="KW-0472">Membrane</keyword>
<keyword evidence="2" id="KW-0812">Transmembrane</keyword>
<protein>
    <submittedName>
        <fullName evidence="3">Uncharacterized protein</fullName>
    </submittedName>
</protein>
<dbReference type="Proteomes" id="UP000238634">
    <property type="component" value="Unassembled WGS sequence"/>
</dbReference>
<feature type="compositionally biased region" description="Polar residues" evidence="1">
    <location>
        <begin position="374"/>
        <end position="396"/>
    </location>
</feature>
<proteinExistence type="predicted"/>
<gene>
    <name evidence="3" type="ORF">C7B65_02265</name>
</gene>
<evidence type="ECO:0000313" key="3">
    <source>
        <dbReference type="EMBL" id="PSB21434.1"/>
    </source>
</evidence>
<feature type="transmembrane region" description="Helical" evidence="2">
    <location>
        <begin position="149"/>
        <end position="171"/>
    </location>
</feature>
<reference evidence="3 4" key="1">
    <citation type="submission" date="2018-02" db="EMBL/GenBank/DDBJ databases">
        <authorList>
            <person name="Cohen D.B."/>
            <person name="Kent A.D."/>
        </authorList>
    </citation>
    <scope>NUCLEOTIDE SEQUENCE [LARGE SCALE GENOMIC DNA]</scope>
    <source>
        <strain evidence="3 4">ULC007</strain>
    </source>
</reference>
<evidence type="ECO:0000256" key="1">
    <source>
        <dbReference type="SAM" id="MobiDB-lite"/>
    </source>
</evidence>
<dbReference type="EMBL" id="PVWG01000002">
    <property type="protein sequence ID" value="PSB21434.1"/>
    <property type="molecule type" value="Genomic_DNA"/>
</dbReference>
<name>A0A2T1DLZ0_9CYAN</name>